<reference evidence="2" key="1">
    <citation type="submission" date="2015-07" db="EMBL/GenBank/DDBJ databases">
        <title>Draft genome sequence of a Pseudoalteromonas rubra strain, OCN096, isolated from Kaneohe Bay, Oahu, Hawaii.</title>
        <authorList>
            <person name="Beurmann S."/>
            <person name="Ushijima B."/>
            <person name="Belcaid M."/>
            <person name="Callahan S.M."/>
            <person name="Aeby G.S."/>
        </authorList>
    </citation>
    <scope>NUCLEOTIDE SEQUENCE [LARGE SCALE GENOMIC DNA]</scope>
    <source>
        <strain evidence="2">OCN096</strain>
    </source>
</reference>
<dbReference type="InterPro" id="IPR015943">
    <property type="entry name" value="WD40/YVTN_repeat-like_dom_sf"/>
</dbReference>
<comment type="caution">
    <text evidence="1">The sequence shown here is derived from an EMBL/GenBank/DDBJ whole genome shotgun (WGS) entry which is preliminary data.</text>
</comment>
<protein>
    <submittedName>
        <fullName evidence="1">Uncharacterized protein</fullName>
    </submittedName>
</protein>
<name>A0A0L0EXB8_9GAMM</name>
<dbReference type="OrthoDB" id="6309680at2"/>
<accession>A0A0L0EXB8</accession>
<gene>
    <name evidence="1" type="ORF">AC626_00865</name>
</gene>
<dbReference type="Proteomes" id="UP000036850">
    <property type="component" value="Unassembled WGS sequence"/>
</dbReference>
<organism evidence="1 2">
    <name type="scientific">Pseudoalteromonas rubra</name>
    <dbReference type="NCBI Taxonomy" id="43658"/>
    <lineage>
        <taxon>Bacteria</taxon>
        <taxon>Pseudomonadati</taxon>
        <taxon>Pseudomonadota</taxon>
        <taxon>Gammaproteobacteria</taxon>
        <taxon>Alteromonadales</taxon>
        <taxon>Pseudoalteromonadaceae</taxon>
        <taxon>Pseudoalteromonas</taxon>
    </lineage>
</organism>
<evidence type="ECO:0000313" key="2">
    <source>
        <dbReference type="Proteomes" id="UP000036850"/>
    </source>
</evidence>
<dbReference type="AlphaFoldDB" id="A0A0L0EXB8"/>
<sequence length="454" mass="50622">MEFKQAYAPIKVGKFTTFIPIERSPDAPVYVSVQPNDAGDRLVWTAVGDADYYRIEQYINGKWVIVNANYQGNHYTMPSTASGVYRVTACDEYGCAEAKQQNRVTSELFSVNAFYSDRSQVDEFGQLKLGWQITGAARVSLTRYENGSAVYSWPILNPQQGTLTTQITQRSHFKLTAYDFNGQATTRALSITTMPENPIQLDGVKGQYHQPHFLSGLDVVEHSVLENEDNLFFATHDQTLYRYSVNKQAGKIVDWKPEWKLSLPGVVNDTPTLIGSELLFSVSMLNGTGQVYRARLSDGKITQRSKATNSNLLASPLFVQSKLSTSDRALRTVSGIFTPTTEVQGGIYVFHHNGLIQVLDPNNLEVVLSEYNVGEAQVRFINTPSLITESSGGMQQLIMQNDDELFGVNVPTLTSPSIINNTMEQLFGSEQTESQADNTNKQPQTLPVVWRKKL</sequence>
<proteinExistence type="predicted"/>
<dbReference type="InterPro" id="IPR013783">
    <property type="entry name" value="Ig-like_fold"/>
</dbReference>
<dbReference type="EMBL" id="LFZX01000003">
    <property type="protein sequence ID" value="KNC69087.1"/>
    <property type="molecule type" value="Genomic_DNA"/>
</dbReference>
<dbReference type="InterPro" id="IPR011047">
    <property type="entry name" value="Quinoprotein_ADH-like_sf"/>
</dbReference>
<dbReference type="PATRIC" id="fig|43658.6.peg.3439"/>
<evidence type="ECO:0000313" key="1">
    <source>
        <dbReference type="EMBL" id="KNC69087.1"/>
    </source>
</evidence>
<dbReference type="Gene3D" id="2.60.40.10">
    <property type="entry name" value="Immunoglobulins"/>
    <property type="match status" value="1"/>
</dbReference>
<dbReference type="SUPFAM" id="SSF50998">
    <property type="entry name" value="Quinoprotein alcohol dehydrogenase-like"/>
    <property type="match status" value="1"/>
</dbReference>
<dbReference type="Gene3D" id="2.130.10.10">
    <property type="entry name" value="YVTN repeat-like/Quinoprotein amine dehydrogenase"/>
    <property type="match status" value="1"/>
</dbReference>